<name>A0ABS0PRJ2_9BRAD</name>
<dbReference type="RefSeq" id="WP_197961005.1">
    <property type="nucleotide sequence ID" value="NZ_JACCHP010000011.1"/>
</dbReference>
<feature type="domain" description="Glycosyltransferase subfamily 4-like N-terminal" evidence="2">
    <location>
        <begin position="16"/>
        <end position="185"/>
    </location>
</feature>
<sequence>MSAGADIRIMMTTDTVGGVWTYSCALATSLAASGADVTLVTLGPRARVDQRQRPRETRVHLVETDLALEWQDPEGRNISDARRVLAKLEARLMPDVVHLNSFREATFAWHAPTVLVAHSCVNSWALACHDTAWLSEPRWRRYSERVAAALDMAQAWVCPSRAFHDDITAIYQPRSRGAVIWNGIAPRAPSGRKQDLIFAAGRLWDRAKNIETLAAAAPGLDWPVEVAGPVDAPLSTGVTWLGELPHEALETRLQHAAIFVSPALYEPFGLSVLEAAAAGCALVLSDIPTFRELWRGAALFVDPADSEALHRMLAELCADDTGRAKLQRAAYEQSLTYSLRRMTSAYLGLYRDLTASRRTGAAASDIEVRA</sequence>
<dbReference type="Gene3D" id="3.40.50.2000">
    <property type="entry name" value="Glycogen Phosphorylase B"/>
    <property type="match status" value="2"/>
</dbReference>
<evidence type="ECO:0000259" key="2">
    <source>
        <dbReference type="Pfam" id="PF13439"/>
    </source>
</evidence>
<dbReference type="SUPFAM" id="SSF53756">
    <property type="entry name" value="UDP-Glycosyltransferase/glycogen phosphorylase"/>
    <property type="match status" value="1"/>
</dbReference>
<evidence type="ECO:0000259" key="1">
    <source>
        <dbReference type="Pfam" id="PF00534"/>
    </source>
</evidence>
<evidence type="ECO:0000313" key="4">
    <source>
        <dbReference type="Proteomes" id="UP000807370"/>
    </source>
</evidence>
<dbReference type="PANTHER" id="PTHR12526:SF634">
    <property type="entry name" value="BLL3361 PROTEIN"/>
    <property type="match status" value="1"/>
</dbReference>
<dbReference type="PANTHER" id="PTHR12526">
    <property type="entry name" value="GLYCOSYLTRANSFERASE"/>
    <property type="match status" value="1"/>
</dbReference>
<feature type="domain" description="Glycosyl transferase family 1" evidence="1">
    <location>
        <begin position="233"/>
        <end position="332"/>
    </location>
</feature>
<dbReference type="EMBL" id="JACCHP010000011">
    <property type="protein sequence ID" value="MBH5399803.1"/>
    <property type="molecule type" value="Genomic_DNA"/>
</dbReference>
<reference evidence="3 4" key="1">
    <citation type="submission" date="2020-07" db="EMBL/GenBank/DDBJ databases">
        <title>Bradyrhizobium diversity isolated from nodules of indigenous legumes of Western Australia.</title>
        <authorList>
            <person name="Klepa M.S."/>
        </authorList>
    </citation>
    <scope>NUCLEOTIDE SEQUENCE [LARGE SCALE GENOMIC DNA]</scope>
    <source>
        <strain evidence="3 4">CNPSo 4010</strain>
    </source>
</reference>
<dbReference type="CDD" id="cd03801">
    <property type="entry name" value="GT4_PimA-like"/>
    <property type="match status" value="1"/>
</dbReference>
<evidence type="ECO:0000313" key="3">
    <source>
        <dbReference type="EMBL" id="MBH5399803.1"/>
    </source>
</evidence>
<organism evidence="3 4">
    <name type="scientific">Bradyrhizobium agreste</name>
    <dbReference type="NCBI Taxonomy" id="2751811"/>
    <lineage>
        <taxon>Bacteria</taxon>
        <taxon>Pseudomonadati</taxon>
        <taxon>Pseudomonadota</taxon>
        <taxon>Alphaproteobacteria</taxon>
        <taxon>Hyphomicrobiales</taxon>
        <taxon>Nitrobacteraceae</taxon>
        <taxon>Bradyrhizobium</taxon>
    </lineage>
</organism>
<dbReference type="InterPro" id="IPR028098">
    <property type="entry name" value="Glyco_trans_4-like_N"/>
</dbReference>
<proteinExistence type="predicted"/>
<dbReference type="Proteomes" id="UP000807370">
    <property type="component" value="Unassembled WGS sequence"/>
</dbReference>
<protein>
    <submittedName>
        <fullName evidence="3">Glycosyltransferase family 4 protein</fullName>
    </submittedName>
</protein>
<accession>A0ABS0PRJ2</accession>
<dbReference type="Pfam" id="PF00534">
    <property type="entry name" value="Glycos_transf_1"/>
    <property type="match status" value="1"/>
</dbReference>
<comment type="caution">
    <text evidence="3">The sequence shown here is derived from an EMBL/GenBank/DDBJ whole genome shotgun (WGS) entry which is preliminary data.</text>
</comment>
<keyword evidence="4" id="KW-1185">Reference proteome</keyword>
<dbReference type="Pfam" id="PF13439">
    <property type="entry name" value="Glyco_transf_4"/>
    <property type="match status" value="1"/>
</dbReference>
<gene>
    <name evidence="3" type="ORF">HZZ13_18720</name>
</gene>
<dbReference type="InterPro" id="IPR001296">
    <property type="entry name" value="Glyco_trans_1"/>
</dbReference>